<sequence length="130" mass="14805">MTFKLELKVRDYECDLQGIVNNGVYFNYLEHARHEFLLANGIDFAKLAEQKINLVVIRAEMDFKDSLKPGDAFYVEVTPVRLSKLKFGFAQRVIRASDEKLMLDAMVIGTSVNERGRPFLPAEIDGLFCA</sequence>
<proteinExistence type="inferred from homology"/>
<protein>
    <submittedName>
        <fullName evidence="3">Acyl-CoA thioesterase</fullName>
        <ecNumber evidence="3">3.1.2.-</ecNumber>
    </submittedName>
</protein>
<keyword evidence="4" id="KW-1185">Reference proteome</keyword>
<dbReference type="SUPFAM" id="SSF54637">
    <property type="entry name" value="Thioesterase/thiol ester dehydrase-isomerase"/>
    <property type="match status" value="1"/>
</dbReference>
<gene>
    <name evidence="3" type="ORF">ACFOEE_16505</name>
</gene>
<name>A0ABV7CNE0_9GAMM</name>
<comment type="caution">
    <text evidence="3">The sequence shown here is derived from an EMBL/GenBank/DDBJ whole genome shotgun (WGS) entry which is preliminary data.</text>
</comment>
<dbReference type="InterPro" id="IPR006684">
    <property type="entry name" value="YbgC/YbaW"/>
</dbReference>
<dbReference type="Pfam" id="PF13279">
    <property type="entry name" value="4HBT_2"/>
    <property type="match status" value="1"/>
</dbReference>
<evidence type="ECO:0000313" key="3">
    <source>
        <dbReference type="EMBL" id="MFC3034108.1"/>
    </source>
</evidence>
<comment type="similarity">
    <text evidence="1">Belongs to the 4-hydroxybenzoyl-CoA thioesterase family.</text>
</comment>
<evidence type="ECO:0000256" key="2">
    <source>
        <dbReference type="ARBA" id="ARBA00022801"/>
    </source>
</evidence>
<organism evidence="3 4">
    <name type="scientific">Pseudoalteromonas fenneropenaei</name>
    <dbReference type="NCBI Taxonomy" id="1737459"/>
    <lineage>
        <taxon>Bacteria</taxon>
        <taxon>Pseudomonadati</taxon>
        <taxon>Pseudomonadota</taxon>
        <taxon>Gammaproteobacteria</taxon>
        <taxon>Alteromonadales</taxon>
        <taxon>Pseudoalteromonadaceae</taxon>
        <taxon>Pseudoalteromonas</taxon>
    </lineage>
</organism>
<dbReference type="Gene3D" id="3.10.129.10">
    <property type="entry name" value="Hotdog Thioesterase"/>
    <property type="match status" value="1"/>
</dbReference>
<accession>A0ABV7CNE0</accession>
<dbReference type="InterPro" id="IPR029069">
    <property type="entry name" value="HotDog_dom_sf"/>
</dbReference>
<evidence type="ECO:0000313" key="4">
    <source>
        <dbReference type="Proteomes" id="UP001595453"/>
    </source>
</evidence>
<dbReference type="InterPro" id="IPR050563">
    <property type="entry name" value="4-hydroxybenzoyl-CoA_TE"/>
</dbReference>
<dbReference type="GO" id="GO:0016787">
    <property type="term" value="F:hydrolase activity"/>
    <property type="evidence" value="ECO:0007669"/>
    <property type="project" value="UniProtKB-KW"/>
</dbReference>
<dbReference type="PIRSF" id="PIRSF003230">
    <property type="entry name" value="YbgC"/>
    <property type="match status" value="1"/>
</dbReference>
<dbReference type="CDD" id="cd00586">
    <property type="entry name" value="4HBT"/>
    <property type="match status" value="1"/>
</dbReference>
<dbReference type="PANTHER" id="PTHR31793:SF27">
    <property type="entry name" value="NOVEL THIOESTERASE SUPERFAMILY DOMAIN AND SAPOSIN A-TYPE DOMAIN CONTAINING PROTEIN (0610012H03RIK)"/>
    <property type="match status" value="1"/>
</dbReference>
<reference evidence="4" key="1">
    <citation type="journal article" date="2019" name="Int. J. Syst. Evol. Microbiol.">
        <title>The Global Catalogue of Microorganisms (GCM) 10K type strain sequencing project: providing services to taxonomists for standard genome sequencing and annotation.</title>
        <authorList>
            <consortium name="The Broad Institute Genomics Platform"/>
            <consortium name="The Broad Institute Genome Sequencing Center for Infectious Disease"/>
            <person name="Wu L."/>
            <person name="Ma J."/>
        </authorList>
    </citation>
    <scope>NUCLEOTIDE SEQUENCE [LARGE SCALE GENOMIC DNA]</scope>
    <source>
        <strain evidence="4">KCTC 42730</strain>
    </source>
</reference>
<dbReference type="RefSeq" id="WP_377126780.1">
    <property type="nucleotide sequence ID" value="NZ_JBHRSD010000031.1"/>
</dbReference>
<dbReference type="EMBL" id="JBHRSD010000031">
    <property type="protein sequence ID" value="MFC3034108.1"/>
    <property type="molecule type" value="Genomic_DNA"/>
</dbReference>
<dbReference type="Proteomes" id="UP001595453">
    <property type="component" value="Unassembled WGS sequence"/>
</dbReference>
<dbReference type="EC" id="3.1.2.-" evidence="3"/>
<keyword evidence="2 3" id="KW-0378">Hydrolase</keyword>
<evidence type="ECO:0000256" key="1">
    <source>
        <dbReference type="ARBA" id="ARBA00005953"/>
    </source>
</evidence>
<dbReference type="PANTHER" id="PTHR31793">
    <property type="entry name" value="4-HYDROXYBENZOYL-COA THIOESTERASE FAMILY MEMBER"/>
    <property type="match status" value="1"/>
</dbReference>